<accession>A0A317C8E5</accession>
<gene>
    <name evidence="1" type="ORF">DKT75_13965</name>
</gene>
<dbReference type="EMBL" id="QGKL01000038">
    <property type="protein sequence ID" value="PWQ94854.1"/>
    <property type="molecule type" value="Genomic_DNA"/>
</dbReference>
<evidence type="ECO:0000313" key="1">
    <source>
        <dbReference type="EMBL" id="PWQ94854.1"/>
    </source>
</evidence>
<keyword evidence="2" id="KW-1185">Reference proteome</keyword>
<name>A0A317C8E5_9GAMM</name>
<dbReference type="AlphaFoldDB" id="A0A317C8E5"/>
<proteinExistence type="predicted"/>
<organism evidence="1 2">
    <name type="scientific">Leucothrix arctica</name>
    <dbReference type="NCBI Taxonomy" id="1481894"/>
    <lineage>
        <taxon>Bacteria</taxon>
        <taxon>Pseudomonadati</taxon>
        <taxon>Pseudomonadota</taxon>
        <taxon>Gammaproteobacteria</taxon>
        <taxon>Thiotrichales</taxon>
        <taxon>Thiotrichaceae</taxon>
        <taxon>Leucothrix</taxon>
    </lineage>
</organism>
<sequence>MSTHLADSKLSLTESYHTLLLVDTDGYTSECLEKYFDNLHRVSVEITKLDTSELQSVNELISKEAQNLHLIIEKLTLTAVNDDSYLMVLNAVNHSLQIMESFLPIAL</sequence>
<dbReference type="Proteomes" id="UP000245506">
    <property type="component" value="Unassembled WGS sequence"/>
</dbReference>
<comment type="caution">
    <text evidence="1">The sequence shown here is derived from an EMBL/GenBank/DDBJ whole genome shotgun (WGS) entry which is preliminary data.</text>
</comment>
<dbReference type="RefSeq" id="WP_109824057.1">
    <property type="nucleotide sequence ID" value="NZ_QGKL01000038.1"/>
</dbReference>
<evidence type="ECO:0000313" key="2">
    <source>
        <dbReference type="Proteomes" id="UP000245506"/>
    </source>
</evidence>
<reference evidence="1 2" key="1">
    <citation type="submission" date="2018-05" db="EMBL/GenBank/DDBJ databases">
        <title>Leucothrix arctica sp. nov., isolated from Arctic seawater.</title>
        <authorList>
            <person name="Choi A."/>
            <person name="Baek K."/>
        </authorList>
    </citation>
    <scope>NUCLEOTIDE SEQUENCE [LARGE SCALE GENOMIC DNA]</scope>
    <source>
        <strain evidence="1 2">IMCC9719</strain>
    </source>
</reference>
<protein>
    <submittedName>
        <fullName evidence="1">Uncharacterized protein</fullName>
    </submittedName>
</protein>